<dbReference type="EMBL" id="AOMT01000026">
    <property type="protein sequence ID" value="KDN24802.1"/>
    <property type="molecule type" value="Genomic_DNA"/>
</dbReference>
<evidence type="ECO:0000256" key="5">
    <source>
        <dbReference type="SAM" id="SignalP"/>
    </source>
</evidence>
<dbReference type="HAMAP" id="MF_00923">
    <property type="entry name" value="OM_assembly_BamB"/>
    <property type="match status" value="1"/>
</dbReference>
<gene>
    <name evidence="4" type="primary">bamB</name>
    <name evidence="7" type="ORF">MBO_07563</name>
</gene>
<keyword evidence="3 4" id="KW-0998">Cell outer membrane</keyword>
<dbReference type="InterPro" id="IPR011047">
    <property type="entry name" value="Quinoprotein_ADH-like_sf"/>
</dbReference>
<dbReference type="Gene3D" id="2.130.10.10">
    <property type="entry name" value="YVTN repeat-like/Quinoprotein amine dehydrogenase"/>
    <property type="match status" value="1"/>
</dbReference>
<dbReference type="GO" id="GO:0009279">
    <property type="term" value="C:cell outer membrane"/>
    <property type="evidence" value="ECO:0007669"/>
    <property type="project" value="UniProtKB-SubCell"/>
</dbReference>
<comment type="caution">
    <text evidence="7">The sequence shown here is derived from an EMBL/GenBank/DDBJ whole genome shotgun (WGS) entry which is preliminary data.</text>
</comment>
<reference evidence="7 8" key="1">
    <citation type="journal article" date="2014" name="Genome Announc.">
        <title>Draft Genome Sequence of Moraxella bovoculi Strain 237T (ATCC BAA-1259T) Isolated from a Calf with Infectious Bovine Keratoconjunctivitis.</title>
        <authorList>
            <person name="Calcutt M.J."/>
            <person name="Foecking M.F."/>
            <person name="Martin N.T."/>
            <person name="Mhlanga-Mutangadura T."/>
            <person name="Reilly T.J."/>
        </authorList>
    </citation>
    <scope>NUCLEOTIDE SEQUENCE [LARGE SCALE GENOMIC DNA]</scope>
    <source>
        <strain evidence="7 8">237</strain>
    </source>
</reference>
<feature type="chain" id="PRO_5008980779" description="Outer membrane protein assembly factor BamB" evidence="5">
    <location>
        <begin position="19"/>
        <end position="391"/>
    </location>
</feature>
<evidence type="ECO:0000256" key="4">
    <source>
        <dbReference type="HAMAP-Rule" id="MF_00923"/>
    </source>
</evidence>
<comment type="subcellular location">
    <subcellularLocation>
        <location evidence="4">Cell outer membrane</location>
        <topology evidence="4">Lipid-anchor</topology>
    </subcellularLocation>
</comment>
<dbReference type="PROSITE" id="PS51257">
    <property type="entry name" value="PROKAR_LIPOPROTEIN"/>
    <property type="match status" value="1"/>
</dbReference>
<dbReference type="InterPro" id="IPR002372">
    <property type="entry name" value="PQQ_rpt_dom"/>
</dbReference>
<dbReference type="GO" id="GO:0051205">
    <property type="term" value="P:protein insertion into membrane"/>
    <property type="evidence" value="ECO:0007669"/>
    <property type="project" value="UniProtKB-UniRule"/>
</dbReference>
<accession>A0A066UG03</accession>
<evidence type="ECO:0000256" key="3">
    <source>
        <dbReference type="ARBA" id="ARBA00023237"/>
    </source>
</evidence>
<dbReference type="eggNOG" id="COG1520">
    <property type="taxonomic scope" value="Bacteria"/>
</dbReference>
<feature type="domain" description="Pyrrolo-quinoline quinone repeat" evidence="6">
    <location>
        <begin position="304"/>
        <end position="386"/>
    </location>
</feature>
<evidence type="ECO:0000313" key="7">
    <source>
        <dbReference type="EMBL" id="KDN24802.1"/>
    </source>
</evidence>
<feature type="domain" description="Pyrrolo-quinoline quinone repeat" evidence="6">
    <location>
        <begin position="90"/>
        <end position="300"/>
    </location>
</feature>
<evidence type="ECO:0000259" key="6">
    <source>
        <dbReference type="Pfam" id="PF13360"/>
    </source>
</evidence>
<dbReference type="SUPFAM" id="SSF50998">
    <property type="entry name" value="Quinoprotein alcohol dehydrogenase-like"/>
    <property type="match status" value="1"/>
</dbReference>
<dbReference type="OrthoDB" id="5173551at2"/>
<dbReference type="Proteomes" id="UP000035860">
    <property type="component" value="Unassembled WGS sequence"/>
</dbReference>
<keyword evidence="8" id="KW-1185">Reference proteome</keyword>
<evidence type="ECO:0000256" key="1">
    <source>
        <dbReference type="ARBA" id="ARBA00022729"/>
    </source>
</evidence>
<dbReference type="Pfam" id="PF13360">
    <property type="entry name" value="PQQ_2"/>
    <property type="match status" value="2"/>
</dbReference>
<dbReference type="PANTHER" id="PTHR34512:SF30">
    <property type="entry name" value="OUTER MEMBRANE PROTEIN ASSEMBLY FACTOR BAMB"/>
    <property type="match status" value="1"/>
</dbReference>
<comment type="similarity">
    <text evidence="4">Belongs to the BamB family.</text>
</comment>
<keyword evidence="4" id="KW-0564">Palmitate</keyword>
<name>A0A066UG03_9GAMM</name>
<comment type="function">
    <text evidence="4">Part of the outer membrane protein assembly complex, which is involved in assembly and insertion of beta-barrel proteins into the outer membrane.</text>
</comment>
<dbReference type="NCBIfam" id="TIGR03300">
    <property type="entry name" value="assembly_YfgL"/>
    <property type="match status" value="1"/>
</dbReference>
<keyword evidence="2 4" id="KW-0472">Membrane</keyword>
<dbReference type="InterPro" id="IPR015943">
    <property type="entry name" value="WD40/YVTN_repeat-like_dom_sf"/>
</dbReference>
<dbReference type="AlphaFoldDB" id="A0A066UG03"/>
<dbReference type="InterPro" id="IPR017687">
    <property type="entry name" value="BamB"/>
</dbReference>
<evidence type="ECO:0000256" key="2">
    <source>
        <dbReference type="ARBA" id="ARBA00023136"/>
    </source>
</evidence>
<protein>
    <recommendedName>
        <fullName evidence="4">Outer membrane protein assembly factor BamB</fullName>
    </recommendedName>
</protein>
<proteinExistence type="inferred from homology"/>
<dbReference type="SMART" id="SM00564">
    <property type="entry name" value="PQQ"/>
    <property type="match status" value="6"/>
</dbReference>
<feature type="signal peptide" evidence="5">
    <location>
        <begin position="1"/>
        <end position="18"/>
    </location>
</feature>
<dbReference type="InterPro" id="IPR018391">
    <property type="entry name" value="PQQ_b-propeller_rpt"/>
</dbReference>
<organism evidence="7 8">
    <name type="scientific">Moraxella bovoculi 237</name>
    <dbReference type="NCBI Taxonomy" id="743974"/>
    <lineage>
        <taxon>Bacteria</taxon>
        <taxon>Pseudomonadati</taxon>
        <taxon>Pseudomonadota</taxon>
        <taxon>Gammaproteobacteria</taxon>
        <taxon>Moraxellales</taxon>
        <taxon>Moraxellaceae</taxon>
        <taxon>Moraxella</taxon>
    </lineage>
</organism>
<dbReference type="PANTHER" id="PTHR34512">
    <property type="entry name" value="CELL SURFACE PROTEIN"/>
    <property type="match status" value="1"/>
</dbReference>
<sequence>MHTRFVKTALVCALSAVALVGCGKGIKAESKKPAKLIKISAPVAVLSPVFSASLDQGRSMMKGSRASKKDVVDLQVAQTGEGLIAASRGGIVALLNGKQTVWSVDLKEAITSGVASNQSGSVAIVGTRSGKVVAINAQTGAIVWEKALPTSSPTPALITNNRVLLSGNNGTLYGLDLQTGTAMWQFSTQNVDVSVRGAAKPLHLDEQTALFGTADGRIHAINPASGTPLWTRRVGMATGGSAVERMSDVDGTPLVVGQHLYVTSFSGQLAAFDMSTGRPMFVGEISSTKSPTVLGEVLVATGVNGDVKAFNRLTGETLWLNENLKHRKLTNPVTVGNHVAVGDYDGVIHLFDVNGNIVSRAETKGQLTSLQVNGNRLYAQSASGVVSVWQF</sequence>
<dbReference type="GO" id="GO:0043165">
    <property type="term" value="P:Gram-negative-bacterium-type cell outer membrane assembly"/>
    <property type="evidence" value="ECO:0007669"/>
    <property type="project" value="UniProtKB-UniRule"/>
</dbReference>
<keyword evidence="4 7" id="KW-0449">Lipoprotein</keyword>
<dbReference type="RefSeq" id="WP_036366318.1">
    <property type="nucleotide sequence ID" value="NZ_AOMT01000026.1"/>
</dbReference>
<keyword evidence="1 4" id="KW-0732">Signal</keyword>
<evidence type="ECO:0000313" key="8">
    <source>
        <dbReference type="Proteomes" id="UP000035860"/>
    </source>
</evidence>
<comment type="subunit">
    <text evidence="4">Part of the Bam complex.</text>
</comment>